<protein>
    <submittedName>
        <fullName evidence="1">Uncharacterized protein</fullName>
    </submittedName>
</protein>
<keyword evidence="2" id="KW-1185">Reference proteome</keyword>
<evidence type="ECO:0000313" key="1">
    <source>
        <dbReference type="EMBL" id="MFK2904581.1"/>
    </source>
</evidence>
<sequence>MIVRLEHLAGVPGFSVRGGFCRRGARAWFARHQLDWNAFRHHGIDSAEIERIDDPFARATLAHVKQLEATDGRQ</sequence>
<name>A0ABW8JWR6_9GAMM</name>
<organism evidence="1 2">
    <name type="scientific">Dyella ginsengisoli</name>
    <dbReference type="NCBI Taxonomy" id="363848"/>
    <lineage>
        <taxon>Bacteria</taxon>
        <taxon>Pseudomonadati</taxon>
        <taxon>Pseudomonadota</taxon>
        <taxon>Gammaproteobacteria</taxon>
        <taxon>Lysobacterales</taxon>
        <taxon>Rhodanobacteraceae</taxon>
        <taxon>Dyella</taxon>
    </lineage>
</organism>
<accession>A0ABW8JWR6</accession>
<dbReference type="RefSeq" id="WP_404633237.1">
    <property type="nucleotide sequence ID" value="NZ_JADIKM010000003.1"/>
</dbReference>
<comment type="caution">
    <text evidence="1">The sequence shown here is derived from an EMBL/GenBank/DDBJ whole genome shotgun (WGS) entry which is preliminary data.</text>
</comment>
<proteinExistence type="predicted"/>
<reference evidence="1 2" key="1">
    <citation type="submission" date="2020-10" db="EMBL/GenBank/DDBJ databases">
        <title>Phylogeny of dyella-like bacteria.</title>
        <authorList>
            <person name="Fu J."/>
        </authorList>
    </citation>
    <scope>NUCLEOTIDE SEQUENCE [LARGE SCALE GENOMIC DNA]</scope>
    <source>
        <strain evidence="1 2">Gsoil3046</strain>
    </source>
</reference>
<dbReference type="Proteomes" id="UP001620460">
    <property type="component" value="Unassembled WGS sequence"/>
</dbReference>
<evidence type="ECO:0000313" key="2">
    <source>
        <dbReference type="Proteomes" id="UP001620460"/>
    </source>
</evidence>
<dbReference type="EMBL" id="JADIKM010000003">
    <property type="protein sequence ID" value="MFK2904581.1"/>
    <property type="molecule type" value="Genomic_DNA"/>
</dbReference>
<gene>
    <name evidence="1" type="ORF">ISP17_11445</name>
</gene>